<keyword evidence="2" id="KW-0238">DNA-binding</keyword>
<keyword evidence="6" id="KW-1185">Reference proteome</keyword>
<evidence type="ECO:0000256" key="1">
    <source>
        <dbReference type="ARBA" id="ARBA00023015"/>
    </source>
</evidence>
<dbReference type="InterPro" id="IPR002577">
    <property type="entry name" value="HTH_HxlR"/>
</dbReference>
<dbReference type="SUPFAM" id="SSF46785">
    <property type="entry name" value="Winged helix' DNA-binding domain"/>
    <property type="match status" value="1"/>
</dbReference>
<dbReference type="PANTHER" id="PTHR33204:SF29">
    <property type="entry name" value="TRANSCRIPTIONAL REGULATOR"/>
    <property type="match status" value="1"/>
</dbReference>
<evidence type="ECO:0000313" key="5">
    <source>
        <dbReference type="EMBL" id="GGH58642.1"/>
    </source>
</evidence>
<name>A0A917IP98_9BACT</name>
<dbReference type="Gene3D" id="1.10.10.10">
    <property type="entry name" value="Winged helix-like DNA-binding domain superfamily/Winged helix DNA-binding domain"/>
    <property type="match status" value="1"/>
</dbReference>
<dbReference type="GO" id="GO:0003677">
    <property type="term" value="F:DNA binding"/>
    <property type="evidence" value="ECO:0007669"/>
    <property type="project" value="UniProtKB-KW"/>
</dbReference>
<dbReference type="PROSITE" id="PS51118">
    <property type="entry name" value="HTH_HXLR"/>
    <property type="match status" value="1"/>
</dbReference>
<dbReference type="InterPro" id="IPR036390">
    <property type="entry name" value="WH_DNA-bd_sf"/>
</dbReference>
<keyword evidence="3" id="KW-0804">Transcription</keyword>
<organism evidence="5 6">
    <name type="scientific">Filimonas zeae</name>
    <dbReference type="NCBI Taxonomy" id="1737353"/>
    <lineage>
        <taxon>Bacteria</taxon>
        <taxon>Pseudomonadati</taxon>
        <taxon>Bacteroidota</taxon>
        <taxon>Chitinophagia</taxon>
        <taxon>Chitinophagales</taxon>
        <taxon>Chitinophagaceae</taxon>
        <taxon>Filimonas</taxon>
    </lineage>
</organism>
<dbReference type="PANTHER" id="PTHR33204">
    <property type="entry name" value="TRANSCRIPTIONAL REGULATOR, MARR FAMILY"/>
    <property type="match status" value="1"/>
</dbReference>
<reference evidence="5" key="1">
    <citation type="journal article" date="2014" name="Int. J. Syst. Evol. Microbiol.">
        <title>Complete genome sequence of Corynebacterium casei LMG S-19264T (=DSM 44701T), isolated from a smear-ripened cheese.</title>
        <authorList>
            <consortium name="US DOE Joint Genome Institute (JGI-PGF)"/>
            <person name="Walter F."/>
            <person name="Albersmeier A."/>
            <person name="Kalinowski J."/>
            <person name="Ruckert C."/>
        </authorList>
    </citation>
    <scope>NUCLEOTIDE SEQUENCE</scope>
    <source>
        <strain evidence="5">CGMCC 1.15290</strain>
    </source>
</reference>
<gene>
    <name evidence="5" type="ORF">GCM10011379_04550</name>
</gene>
<keyword evidence="1" id="KW-0805">Transcription regulation</keyword>
<proteinExistence type="predicted"/>
<feature type="domain" description="HTH hxlR-type" evidence="4">
    <location>
        <begin position="17"/>
        <end position="120"/>
    </location>
</feature>
<protein>
    <submittedName>
        <fullName evidence="5">Transcriptional regulator, HxlR family protein</fullName>
    </submittedName>
</protein>
<evidence type="ECO:0000313" key="6">
    <source>
        <dbReference type="Proteomes" id="UP000627292"/>
    </source>
</evidence>
<dbReference type="RefSeq" id="WP_188950310.1">
    <property type="nucleotide sequence ID" value="NZ_BMIB01000001.1"/>
</dbReference>
<evidence type="ECO:0000256" key="2">
    <source>
        <dbReference type="ARBA" id="ARBA00023125"/>
    </source>
</evidence>
<evidence type="ECO:0000256" key="3">
    <source>
        <dbReference type="ARBA" id="ARBA00023163"/>
    </source>
</evidence>
<dbReference type="Pfam" id="PF01638">
    <property type="entry name" value="HxlR"/>
    <property type="match status" value="1"/>
</dbReference>
<accession>A0A917IP98</accession>
<dbReference type="InterPro" id="IPR036388">
    <property type="entry name" value="WH-like_DNA-bd_sf"/>
</dbReference>
<comment type="caution">
    <text evidence="5">The sequence shown here is derived from an EMBL/GenBank/DDBJ whole genome shotgun (WGS) entry which is preliminary data.</text>
</comment>
<dbReference type="Proteomes" id="UP000627292">
    <property type="component" value="Unassembled WGS sequence"/>
</dbReference>
<sequence>MNTTEEQTTKGHQKEQCKELQLPVQDALDVLNGRWKLPILIAISFQTKRFSEISREVNGITDRVLSKELKEMEQNKIITRTVRDAFPPIVEYSITPHGLTLHKIYAELGEWGAAHRKLIIGK</sequence>
<reference evidence="5" key="2">
    <citation type="submission" date="2020-09" db="EMBL/GenBank/DDBJ databases">
        <authorList>
            <person name="Sun Q."/>
            <person name="Zhou Y."/>
        </authorList>
    </citation>
    <scope>NUCLEOTIDE SEQUENCE</scope>
    <source>
        <strain evidence="5">CGMCC 1.15290</strain>
    </source>
</reference>
<dbReference type="AlphaFoldDB" id="A0A917IP98"/>
<dbReference type="EMBL" id="BMIB01000001">
    <property type="protein sequence ID" value="GGH58642.1"/>
    <property type="molecule type" value="Genomic_DNA"/>
</dbReference>
<evidence type="ECO:0000259" key="4">
    <source>
        <dbReference type="PROSITE" id="PS51118"/>
    </source>
</evidence>